<feature type="transmembrane region" description="Helical" evidence="1">
    <location>
        <begin position="12"/>
        <end position="30"/>
    </location>
</feature>
<proteinExistence type="predicted"/>
<evidence type="ECO:0000313" key="3">
    <source>
        <dbReference type="Proteomes" id="UP000502756"/>
    </source>
</evidence>
<organism evidence="2 3">
    <name type="scientific">Spirosoma taeanense</name>
    <dbReference type="NCBI Taxonomy" id="2735870"/>
    <lineage>
        <taxon>Bacteria</taxon>
        <taxon>Pseudomonadati</taxon>
        <taxon>Bacteroidota</taxon>
        <taxon>Cytophagia</taxon>
        <taxon>Cytophagales</taxon>
        <taxon>Cytophagaceae</taxon>
        <taxon>Spirosoma</taxon>
    </lineage>
</organism>
<protein>
    <submittedName>
        <fullName evidence="2">Uncharacterized protein</fullName>
    </submittedName>
</protein>
<keyword evidence="1" id="KW-0472">Membrane</keyword>
<dbReference type="Proteomes" id="UP000502756">
    <property type="component" value="Chromosome"/>
</dbReference>
<dbReference type="AlphaFoldDB" id="A0A6M5Y7M3"/>
<keyword evidence="3" id="KW-1185">Reference proteome</keyword>
<dbReference type="RefSeq" id="WP_171739333.1">
    <property type="nucleotide sequence ID" value="NZ_CP053435.1"/>
</dbReference>
<gene>
    <name evidence="2" type="ORF">HNV11_08935</name>
</gene>
<dbReference type="EMBL" id="CP053435">
    <property type="protein sequence ID" value="QJW89494.1"/>
    <property type="molecule type" value="Genomic_DNA"/>
</dbReference>
<dbReference type="KEGG" id="stae:HNV11_08935"/>
<sequence>MKIDLSFSQRIFLVFVCFAIAVIAFMIKLPSYFRSIDKEMHASFYFMAAAFLNVLFVKINFFKHVMVFIVLYLFGMAIEYGQAYSNKFFRSRIHGRFDPEDIHWNLKGLIAFSLLWLICTGVTLIYNKVKLKNDTYSSNA</sequence>
<evidence type="ECO:0000256" key="1">
    <source>
        <dbReference type="SAM" id="Phobius"/>
    </source>
</evidence>
<keyword evidence="1" id="KW-0812">Transmembrane</keyword>
<evidence type="ECO:0000313" key="2">
    <source>
        <dbReference type="EMBL" id="QJW89494.1"/>
    </source>
</evidence>
<feature type="transmembrane region" description="Helical" evidence="1">
    <location>
        <begin position="104"/>
        <end position="126"/>
    </location>
</feature>
<keyword evidence="1" id="KW-1133">Transmembrane helix</keyword>
<feature type="transmembrane region" description="Helical" evidence="1">
    <location>
        <begin position="65"/>
        <end position="83"/>
    </location>
</feature>
<accession>A0A6M5Y7M3</accession>
<feature type="transmembrane region" description="Helical" evidence="1">
    <location>
        <begin position="42"/>
        <end position="59"/>
    </location>
</feature>
<name>A0A6M5Y7M3_9BACT</name>
<reference evidence="2 3" key="1">
    <citation type="submission" date="2020-05" db="EMBL/GenBank/DDBJ databases">
        <title>Genome sequencing of Spirosoma sp. TS118.</title>
        <authorList>
            <person name="Lee J.-H."/>
            <person name="Jeong S."/>
            <person name="Zhao L."/>
            <person name="Jung J.-H."/>
            <person name="Kim M.-K."/>
            <person name="Lim S."/>
        </authorList>
    </citation>
    <scope>NUCLEOTIDE SEQUENCE [LARGE SCALE GENOMIC DNA]</scope>
    <source>
        <strain evidence="2 3">TS118</strain>
    </source>
</reference>